<dbReference type="InterPro" id="IPR018770">
    <property type="entry name" value="ChloroindolylP_hydrolase"/>
</dbReference>
<reference evidence="3 4" key="1">
    <citation type="submission" date="2014-12" db="EMBL/GenBank/DDBJ databases">
        <title>Comparative genome analysis of Bacillus coagulans HM-08, Clostridium butyricum HM-68, Bacillus subtilis HM-66 and Bacillus licheniformis BL-09.</title>
        <authorList>
            <person name="Zhang H."/>
        </authorList>
    </citation>
    <scope>NUCLEOTIDE SEQUENCE [LARGE SCALE GENOMIC DNA]</scope>
    <source>
        <strain evidence="3 4">HM-66</strain>
    </source>
</reference>
<feature type="coiled-coil region" evidence="1">
    <location>
        <begin position="70"/>
        <end position="97"/>
    </location>
</feature>
<evidence type="ECO:0000313" key="4">
    <source>
        <dbReference type="Proteomes" id="UP000032247"/>
    </source>
</evidence>
<dbReference type="PATRIC" id="fig|1423.173.peg.3624"/>
<protein>
    <submittedName>
        <fullName evidence="3">Phosphatase</fullName>
    </submittedName>
</protein>
<comment type="caution">
    <text evidence="3">The sequence shown here is derived from an EMBL/GenBank/DDBJ whole genome shotgun (WGS) entry which is preliminary data.</text>
</comment>
<keyword evidence="2" id="KW-1133">Transmembrane helix</keyword>
<keyword evidence="2" id="KW-0472">Membrane</keyword>
<gene>
    <name evidence="3" type="ORF">SC09_Contig28orf00368</name>
</gene>
<dbReference type="STRING" id="483913.AN935_00110"/>
<keyword evidence="2" id="KW-0812">Transmembrane</keyword>
<dbReference type="AlphaFoldDB" id="A0A0D1KMW7"/>
<dbReference type="Pfam" id="PF10112">
    <property type="entry name" value="Halogen_Hydrol"/>
    <property type="match status" value="1"/>
</dbReference>
<accession>A0A0D1KMW7</accession>
<feature type="transmembrane region" description="Helical" evidence="2">
    <location>
        <begin position="33"/>
        <end position="53"/>
    </location>
</feature>
<keyword evidence="1" id="KW-0175">Coiled coil</keyword>
<feature type="transmembrane region" description="Helical" evidence="2">
    <location>
        <begin position="7"/>
        <end position="27"/>
    </location>
</feature>
<name>A0A0D1KMW7_BACIU</name>
<organism evidence="3 4">
    <name type="scientific">Bacillus subtilis</name>
    <dbReference type="NCBI Taxonomy" id="1423"/>
    <lineage>
        <taxon>Bacteria</taxon>
        <taxon>Bacillati</taxon>
        <taxon>Bacillota</taxon>
        <taxon>Bacilli</taxon>
        <taxon>Bacillales</taxon>
        <taxon>Bacillaceae</taxon>
        <taxon>Bacillus</taxon>
    </lineage>
</organism>
<dbReference type="Proteomes" id="UP000032247">
    <property type="component" value="Unassembled WGS sequence"/>
</dbReference>
<evidence type="ECO:0000313" key="3">
    <source>
        <dbReference type="EMBL" id="KIU10175.1"/>
    </source>
</evidence>
<dbReference type="EMBL" id="JXBC01000006">
    <property type="protein sequence ID" value="KIU10175.1"/>
    <property type="molecule type" value="Genomic_DNA"/>
</dbReference>
<proteinExistence type="predicted"/>
<evidence type="ECO:0000256" key="1">
    <source>
        <dbReference type="SAM" id="Coils"/>
    </source>
</evidence>
<evidence type="ECO:0000256" key="2">
    <source>
        <dbReference type="SAM" id="Phobius"/>
    </source>
</evidence>
<sequence>MQRFFHFLMWSLTSSATFVFIGILSFFGLNQSLFLSIVYGLASGAAVYIAGIWNARRLFLKKHELTGREYAYIKKNLEEARQKMVRLRKALFQAKSIQMFKQNAEMLRIVRRIYLLTKKEPKRFYQAERFFYQTLDSVVELTEKYAFLSSHPKKSKELSMSLSETRITLTELTKRLEEDLTQVMGDEIDELQFELDAAKHSLKK</sequence>